<dbReference type="Gene3D" id="1.10.3470.10">
    <property type="entry name" value="ABC transporter involved in vitamin B12 uptake, BtuC"/>
    <property type="match status" value="1"/>
</dbReference>
<evidence type="ECO:0000256" key="3">
    <source>
        <dbReference type="ARBA" id="ARBA00022448"/>
    </source>
</evidence>
<dbReference type="InterPro" id="IPR001367">
    <property type="entry name" value="Fe_dep_repressor"/>
</dbReference>
<name>A0A858RPL9_9BACT</name>
<dbReference type="Pfam" id="PF00950">
    <property type="entry name" value="ABC-3"/>
    <property type="match status" value="1"/>
</dbReference>
<evidence type="ECO:0000313" key="11">
    <source>
        <dbReference type="EMBL" id="QJE98685.1"/>
    </source>
</evidence>
<feature type="transmembrane region" description="Helical" evidence="9">
    <location>
        <begin position="79"/>
        <end position="101"/>
    </location>
</feature>
<comment type="subcellular location">
    <subcellularLocation>
        <location evidence="1 8">Cell membrane</location>
        <topology evidence="1 8">Multi-pass membrane protein</topology>
    </subcellularLocation>
</comment>
<evidence type="ECO:0000256" key="5">
    <source>
        <dbReference type="ARBA" id="ARBA00022692"/>
    </source>
</evidence>
<keyword evidence="5 8" id="KW-0812">Transmembrane</keyword>
<dbReference type="InterPro" id="IPR036388">
    <property type="entry name" value="WH-like_DNA-bd_sf"/>
</dbReference>
<dbReference type="GO" id="GO:0043190">
    <property type="term" value="C:ATP-binding cassette (ABC) transporter complex"/>
    <property type="evidence" value="ECO:0007669"/>
    <property type="project" value="InterPro"/>
</dbReference>
<dbReference type="GO" id="GO:0046983">
    <property type="term" value="F:protein dimerization activity"/>
    <property type="evidence" value="ECO:0007669"/>
    <property type="project" value="InterPro"/>
</dbReference>
<dbReference type="PANTHER" id="PTHR30477:SF3">
    <property type="entry name" value="METAL TRANSPORT SYSTEM MEMBRANE PROTEIN CT_069-RELATED"/>
    <property type="match status" value="1"/>
</dbReference>
<evidence type="ECO:0000256" key="7">
    <source>
        <dbReference type="ARBA" id="ARBA00023136"/>
    </source>
</evidence>
<dbReference type="Proteomes" id="UP000501812">
    <property type="component" value="Chromosome"/>
</dbReference>
<dbReference type="RefSeq" id="WP_169457172.1">
    <property type="nucleotide sequence ID" value="NZ_CP051774.1"/>
</dbReference>
<dbReference type="GO" id="GO:0046914">
    <property type="term" value="F:transition metal ion binding"/>
    <property type="evidence" value="ECO:0007669"/>
    <property type="project" value="InterPro"/>
</dbReference>
<sequence>MSGLPSIDELREVLMLESYNTRLVVLATTLLGIGAGLVGAFLLLRKRSLMGDVLSHATLPGIGIAFALGTSMAGGGKSLGILLTGATLSGLAGVAVMLAIIRTTRLRDDVAMGFVLSVFFGAGTAILRMVQSLPNAAGLESFIYGKTASMVSGDFIVIAVVSVLSAVAVILLIKELTVLCFDQAFAASEGWPVLLLDGILLALVTAVTVVGLQAVGLILVIAFLIIPAAAARFWTERLPVMLILSAVIGGISGWLGASISALLTDLPAGALIVLTAASIFTVSMIFGTTRGVLPRWLDQRRLQRRVGRQHLLRAAYEILESRSRPPVNDPVSRTELLEHRSWTPHQLARELSHARKEDHLEAPTDRSMIHLSESGFGEAARITRNHRLWELYLIRHADIAPSHVDRDADLVEHILGSEMVRELETELASRTQVPASPHRL</sequence>
<reference evidence="11 12" key="1">
    <citation type="submission" date="2020-04" db="EMBL/GenBank/DDBJ databases">
        <title>Luteolibacter sp. G-1-1-1 isolated from soil.</title>
        <authorList>
            <person name="Dahal R.H."/>
        </authorList>
    </citation>
    <scope>NUCLEOTIDE SEQUENCE [LARGE SCALE GENOMIC DNA]</scope>
    <source>
        <strain evidence="11 12">G-1-1-1</strain>
    </source>
</reference>
<organism evidence="11 12">
    <name type="scientific">Luteolibacter luteus</name>
    <dbReference type="NCBI Taxonomy" id="2728835"/>
    <lineage>
        <taxon>Bacteria</taxon>
        <taxon>Pseudomonadati</taxon>
        <taxon>Verrucomicrobiota</taxon>
        <taxon>Verrucomicrobiia</taxon>
        <taxon>Verrucomicrobiales</taxon>
        <taxon>Verrucomicrobiaceae</taxon>
        <taxon>Luteolibacter</taxon>
    </lineage>
</organism>
<dbReference type="InterPro" id="IPR036421">
    <property type="entry name" value="Fe_dep_repressor_sf"/>
</dbReference>
<dbReference type="PANTHER" id="PTHR30477">
    <property type="entry name" value="ABC-TRANSPORTER METAL-BINDING PROTEIN"/>
    <property type="match status" value="1"/>
</dbReference>
<evidence type="ECO:0000256" key="2">
    <source>
        <dbReference type="ARBA" id="ARBA00008034"/>
    </source>
</evidence>
<proteinExistence type="inferred from homology"/>
<feature type="transmembrane region" description="Helical" evidence="9">
    <location>
        <begin position="150"/>
        <end position="173"/>
    </location>
</feature>
<keyword evidence="4" id="KW-1003">Cell membrane</keyword>
<protein>
    <submittedName>
        <fullName evidence="11">Iron chelate uptake ABC transporter family permease subunit</fullName>
    </submittedName>
</protein>
<dbReference type="InterPro" id="IPR037294">
    <property type="entry name" value="ABC_BtuC-like"/>
</dbReference>
<keyword evidence="12" id="KW-1185">Reference proteome</keyword>
<evidence type="ECO:0000256" key="9">
    <source>
        <dbReference type="SAM" id="Phobius"/>
    </source>
</evidence>
<dbReference type="InterPro" id="IPR001626">
    <property type="entry name" value="ABC_TroCD"/>
</dbReference>
<evidence type="ECO:0000256" key="1">
    <source>
        <dbReference type="ARBA" id="ARBA00004651"/>
    </source>
</evidence>
<evidence type="ECO:0000256" key="4">
    <source>
        <dbReference type="ARBA" id="ARBA00022475"/>
    </source>
</evidence>
<feature type="domain" description="Iron dependent repressor metal binding and dimerisation" evidence="10">
    <location>
        <begin position="373"/>
        <end position="432"/>
    </location>
</feature>
<gene>
    <name evidence="11" type="ORF">HHL09_23840</name>
</gene>
<feature type="transmembrane region" description="Helical" evidence="9">
    <location>
        <begin position="185"/>
        <end position="204"/>
    </location>
</feature>
<keyword evidence="3 8" id="KW-0813">Transport</keyword>
<feature type="transmembrane region" description="Helical" evidence="9">
    <location>
        <begin position="242"/>
        <end position="263"/>
    </location>
</feature>
<feature type="transmembrane region" description="Helical" evidence="9">
    <location>
        <begin position="210"/>
        <end position="230"/>
    </location>
</feature>
<accession>A0A858RPL9</accession>
<feature type="transmembrane region" description="Helical" evidence="9">
    <location>
        <begin position="269"/>
        <end position="293"/>
    </location>
</feature>
<comment type="similarity">
    <text evidence="2 8">Belongs to the ABC-3 integral membrane protein family.</text>
</comment>
<dbReference type="Gene3D" id="1.10.10.10">
    <property type="entry name" value="Winged helix-like DNA-binding domain superfamily/Winged helix DNA-binding domain"/>
    <property type="match status" value="1"/>
</dbReference>
<dbReference type="AlphaFoldDB" id="A0A858RPL9"/>
<evidence type="ECO:0000256" key="6">
    <source>
        <dbReference type="ARBA" id="ARBA00022989"/>
    </source>
</evidence>
<feature type="transmembrane region" description="Helical" evidence="9">
    <location>
        <begin position="23"/>
        <end position="44"/>
    </location>
</feature>
<dbReference type="GO" id="GO:0055085">
    <property type="term" value="P:transmembrane transport"/>
    <property type="evidence" value="ECO:0007669"/>
    <property type="project" value="InterPro"/>
</dbReference>
<evidence type="ECO:0000256" key="8">
    <source>
        <dbReference type="RuleBase" id="RU003943"/>
    </source>
</evidence>
<dbReference type="SUPFAM" id="SSF81345">
    <property type="entry name" value="ABC transporter involved in vitamin B12 uptake, BtuC"/>
    <property type="match status" value="1"/>
</dbReference>
<feature type="transmembrane region" description="Helical" evidence="9">
    <location>
        <begin position="53"/>
        <end position="73"/>
    </location>
</feature>
<evidence type="ECO:0000313" key="12">
    <source>
        <dbReference type="Proteomes" id="UP000501812"/>
    </source>
</evidence>
<dbReference type="EMBL" id="CP051774">
    <property type="protein sequence ID" value="QJE98685.1"/>
    <property type="molecule type" value="Genomic_DNA"/>
</dbReference>
<evidence type="ECO:0000259" key="10">
    <source>
        <dbReference type="Pfam" id="PF02742"/>
    </source>
</evidence>
<dbReference type="GO" id="GO:0010043">
    <property type="term" value="P:response to zinc ion"/>
    <property type="evidence" value="ECO:0007669"/>
    <property type="project" value="TreeGrafter"/>
</dbReference>
<feature type="transmembrane region" description="Helical" evidence="9">
    <location>
        <begin position="110"/>
        <end position="130"/>
    </location>
</feature>
<dbReference type="SUPFAM" id="SSF47979">
    <property type="entry name" value="Iron-dependent repressor protein, dimerization domain"/>
    <property type="match status" value="1"/>
</dbReference>
<dbReference type="KEGG" id="luo:HHL09_23840"/>
<keyword evidence="6 9" id="KW-1133">Transmembrane helix</keyword>
<keyword evidence="7 9" id="KW-0472">Membrane</keyword>
<dbReference type="CDD" id="cd06550">
    <property type="entry name" value="TM_ABC_iron-siderophores_like"/>
    <property type="match status" value="1"/>
</dbReference>
<dbReference type="Pfam" id="PF02742">
    <property type="entry name" value="Fe_dep_repr_C"/>
    <property type="match status" value="1"/>
</dbReference>